<feature type="region of interest" description="Disordered" evidence="11">
    <location>
        <begin position="107"/>
        <end position="126"/>
    </location>
</feature>
<dbReference type="AlphaFoldDB" id="A0AB32T9K7"/>
<evidence type="ECO:0000256" key="11">
    <source>
        <dbReference type="SAM" id="MobiDB-lite"/>
    </source>
</evidence>
<evidence type="ECO:0000256" key="2">
    <source>
        <dbReference type="ARBA" id="ARBA00012513"/>
    </source>
</evidence>
<comment type="similarity">
    <text evidence="1">Belongs to the protein kinase superfamily. CAMK Ser/Thr protein kinase family. PIM subfamily.</text>
</comment>
<keyword evidence="13" id="KW-1185">Reference proteome</keyword>
<dbReference type="GeneID" id="137488956"/>
<name>A0AB32T9K7_DANRE</name>
<evidence type="ECO:0000256" key="1">
    <source>
        <dbReference type="ARBA" id="ARBA00005505"/>
    </source>
</evidence>
<dbReference type="EC" id="2.7.11.1" evidence="2"/>
<feature type="compositionally biased region" description="Polar residues" evidence="11">
    <location>
        <begin position="594"/>
        <end position="607"/>
    </location>
</feature>
<keyword evidence="7 10" id="KW-0067">ATP-binding</keyword>
<keyword evidence="6" id="KW-0418">Kinase</keyword>
<accession>A0AB32T9K7</accession>
<evidence type="ECO:0000256" key="9">
    <source>
        <dbReference type="ARBA" id="ARBA00048679"/>
    </source>
</evidence>
<keyword evidence="4" id="KW-0808">Transferase</keyword>
<evidence type="ECO:0000259" key="12">
    <source>
        <dbReference type="PROSITE" id="PS50011"/>
    </source>
</evidence>
<protein>
    <recommendedName>
        <fullName evidence="2">non-specific serine/threonine protein kinase</fullName>
        <ecNumber evidence="2">2.7.11.1</ecNumber>
    </recommendedName>
</protein>
<dbReference type="PANTHER" id="PTHR22984">
    <property type="entry name" value="SERINE/THREONINE-PROTEIN KINASE PIM"/>
    <property type="match status" value="1"/>
</dbReference>
<organism evidence="13 14">
    <name type="scientific">Danio rerio</name>
    <name type="common">Zebrafish</name>
    <name type="synonym">Brachydanio rerio</name>
    <dbReference type="NCBI Taxonomy" id="7955"/>
    <lineage>
        <taxon>Eukaryota</taxon>
        <taxon>Metazoa</taxon>
        <taxon>Chordata</taxon>
        <taxon>Craniata</taxon>
        <taxon>Vertebrata</taxon>
        <taxon>Euteleostomi</taxon>
        <taxon>Actinopterygii</taxon>
        <taxon>Neopterygii</taxon>
        <taxon>Teleostei</taxon>
        <taxon>Ostariophysi</taxon>
        <taxon>Cypriniformes</taxon>
        <taxon>Danionidae</taxon>
        <taxon>Danioninae</taxon>
        <taxon>Danio</taxon>
    </lineage>
</organism>
<dbReference type="InterPro" id="IPR011009">
    <property type="entry name" value="Kinase-like_dom_sf"/>
</dbReference>
<evidence type="ECO:0000256" key="6">
    <source>
        <dbReference type="ARBA" id="ARBA00022777"/>
    </source>
</evidence>
<dbReference type="Pfam" id="PF00069">
    <property type="entry name" value="Pkinase"/>
    <property type="match status" value="1"/>
</dbReference>
<evidence type="ECO:0000256" key="5">
    <source>
        <dbReference type="ARBA" id="ARBA00022741"/>
    </source>
</evidence>
<keyword evidence="3" id="KW-0723">Serine/threonine-protein kinase</keyword>
<evidence type="ECO:0000256" key="10">
    <source>
        <dbReference type="PROSITE-ProRule" id="PRU10141"/>
    </source>
</evidence>
<dbReference type="InterPro" id="IPR051138">
    <property type="entry name" value="PIM_Ser/Thr_kinase"/>
</dbReference>
<keyword evidence="5 10" id="KW-0547">Nucleotide-binding</keyword>
<comment type="catalytic activity">
    <reaction evidence="9">
        <text>L-seryl-[protein] + ATP = O-phospho-L-seryl-[protein] + ADP + H(+)</text>
        <dbReference type="Rhea" id="RHEA:17989"/>
        <dbReference type="Rhea" id="RHEA-COMP:9863"/>
        <dbReference type="Rhea" id="RHEA-COMP:11604"/>
        <dbReference type="ChEBI" id="CHEBI:15378"/>
        <dbReference type="ChEBI" id="CHEBI:29999"/>
        <dbReference type="ChEBI" id="CHEBI:30616"/>
        <dbReference type="ChEBI" id="CHEBI:83421"/>
        <dbReference type="ChEBI" id="CHEBI:456216"/>
        <dbReference type="EC" id="2.7.11.1"/>
    </reaction>
</comment>
<feature type="region of interest" description="Disordered" evidence="11">
    <location>
        <begin position="575"/>
        <end position="612"/>
    </location>
</feature>
<dbReference type="KEGG" id="dre:137488956"/>
<dbReference type="FunFam" id="3.30.200.20:FF:000458">
    <property type="entry name" value="Pim proto-oncogene, serine/threonine kinase,-related 196"/>
    <property type="match status" value="1"/>
</dbReference>
<dbReference type="SUPFAM" id="SSF56112">
    <property type="entry name" value="Protein kinase-like (PK-like)"/>
    <property type="match status" value="1"/>
</dbReference>
<dbReference type="InterPro" id="IPR000719">
    <property type="entry name" value="Prot_kinase_dom"/>
</dbReference>
<comment type="catalytic activity">
    <reaction evidence="8">
        <text>L-threonyl-[protein] + ATP = O-phospho-L-threonyl-[protein] + ADP + H(+)</text>
        <dbReference type="Rhea" id="RHEA:46608"/>
        <dbReference type="Rhea" id="RHEA-COMP:11060"/>
        <dbReference type="Rhea" id="RHEA-COMP:11605"/>
        <dbReference type="ChEBI" id="CHEBI:15378"/>
        <dbReference type="ChEBI" id="CHEBI:30013"/>
        <dbReference type="ChEBI" id="CHEBI:30616"/>
        <dbReference type="ChEBI" id="CHEBI:61977"/>
        <dbReference type="ChEBI" id="CHEBI:456216"/>
        <dbReference type="EC" id="2.7.11.1"/>
    </reaction>
</comment>
<dbReference type="FunFam" id="1.10.510.10:FF:001422">
    <property type="entry name" value="Pim proto-oncogene, serine/threonine kinase,-related 205"/>
    <property type="match status" value="1"/>
</dbReference>
<feature type="binding site" evidence="10">
    <location>
        <position position="651"/>
    </location>
    <ligand>
        <name>ATP</name>
        <dbReference type="ChEBI" id="CHEBI:30616"/>
    </ligand>
</feature>
<dbReference type="GO" id="GO:0004674">
    <property type="term" value="F:protein serine/threonine kinase activity"/>
    <property type="evidence" value="ECO:0007669"/>
    <property type="project" value="UniProtKB-KW"/>
</dbReference>
<dbReference type="PANTHER" id="PTHR22984:SF11">
    <property type="entry name" value="AURORA KINASE-RELATED"/>
    <property type="match status" value="1"/>
</dbReference>
<gene>
    <name evidence="14" type="primary">LOC137488956</name>
</gene>
<proteinExistence type="inferred from homology"/>
<reference evidence="14" key="1">
    <citation type="submission" date="2025-08" db="UniProtKB">
        <authorList>
            <consortium name="RefSeq"/>
        </authorList>
    </citation>
    <scope>IDENTIFICATION</scope>
    <source>
        <strain evidence="14">Tuebingen</strain>
        <tissue evidence="14">Fibroblasts and whole tissue</tissue>
    </source>
</reference>
<evidence type="ECO:0000256" key="4">
    <source>
        <dbReference type="ARBA" id="ARBA00022679"/>
    </source>
</evidence>
<dbReference type="GO" id="GO:0005524">
    <property type="term" value="F:ATP binding"/>
    <property type="evidence" value="ECO:0007669"/>
    <property type="project" value="UniProtKB-UniRule"/>
</dbReference>
<dbReference type="Gene3D" id="1.10.510.10">
    <property type="entry name" value="Transferase(Phosphotransferase) domain 1"/>
    <property type="match status" value="1"/>
</dbReference>
<evidence type="ECO:0000256" key="3">
    <source>
        <dbReference type="ARBA" id="ARBA00022527"/>
    </source>
</evidence>
<dbReference type="Proteomes" id="UP000000437">
    <property type="component" value="Chromosome 22"/>
</dbReference>
<dbReference type="RefSeq" id="XP_068072570.1">
    <property type="nucleotide sequence ID" value="XM_068216469.2"/>
</dbReference>
<evidence type="ECO:0000256" key="7">
    <source>
        <dbReference type="ARBA" id="ARBA00022840"/>
    </source>
</evidence>
<evidence type="ECO:0000256" key="8">
    <source>
        <dbReference type="ARBA" id="ARBA00047899"/>
    </source>
</evidence>
<evidence type="ECO:0000313" key="14">
    <source>
        <dbReference type="RefSeq" id="XP_068072570.1"/>
    </source>
</evidence>
<sequence>MDICRHKSVMSEHTSENLSELTLPAFDHAMAATTSVCVGGKKEDAGFCVERLDNFSSLCPRLEDGSPLEGPSTATNVEGNSNGTLRDTISFCSDFCPWLDEDWTVDSDAGTASDEHLPEDTVEDDTPDVETLSFCHGFCPWLDEDWTMLSDASTALYVENIVEEDTTETETRGSRWSRVRSIFKRVWKAIKKPFLRRTRVEPQTPPEDPHIVDLEIDSDIDPFPGMPVPWNSLESASGVSGSWNSNDSEDFLRVSGSWSSVDSDLDSESFSGVSGSWNSVDSEAFLRVSGSWSSVDSDPDSEPFFRVSGSWNSVDSDSEPFFRVSGSWNSVDPDSESVPGVYVIQNSVDPDPEPVPGVYVVQNSVDPDPEPVSGVSVVQNSVDPDPEPVPGVSVVQNSVYPNPGPAPGVSVVQNSVDPNPEPVPGVYLIQNSVNPDPEPVLGVPVVQNSVDPDPESVPGVYVIQNSVDPDPEPVPGVSVVQNFVDPDPEPVSRVFGPWNTVDSDSEPIPGVSELQNSVVPDPEPVPEVSGLQNTFGPDSDPAPGPSWLWDTVNPEPEFVLEAFCRRYTGNQVPEPEVQNMANSEPEPAPGPSGLQDTTDVKSSSALGSSEFDPNTAPLHSLYSFGNVLGSGSFGTTYRAVRKSDGKEVAIKRIPRRKDDRHISAPGCSKPAFKEAAYMLMLKDPMPSIYLTELYEWFDQEGFISLVMEYPKPCVSLREYVKSHGKLTEEVARYLLHQLVQAVMHCIDHGISHNDLHEENILVNTQTLDLKLIDFGCASIIRKDQYENLIRGSILNLGYLLHYMVNAKALLYSGHGERRQLMFNPNLSSECCDLIEKCLEENLWTLEDILQHEWMKKLLMKRG</sequence>
<feature type="domain" description="Protein kinase" evidence="12">
    <location>
        <begin position="622"/>
        <end position="862"/>
    </location>
</feature>
<evidence type="ECO:0000313" key="13">
    <source>
        <dbReference type="Proteomes" id="UP000000437"/>
    </source>
</evidence>
<dbReference type="Gene3D" id="3.30.200.20">
    <property type="entry name" value="Phosphorylase Kinase, domain 1"/>
    <property type="match status" value="1"/>
</dbReference>
<dbReference type="PROSITE" id="PS00107">
    <property type="entry name" value="PROTEIN_KINASE_ATP"/>
    <property type="match status" value="1"/>
</dbReference>
<dbReference type="PROSITE" id="PS50011">
    <property type="entry name" value="PROTEIN_KINASE_DOM"/>
    <property type="match status" value="1"/>
</dbReference>
<dbReference type="InterPro" id="IPR017441">
    <property type="entry name" value="Protein_kinase_ATP_BS"/>
</dbReference>